<keyword evidence="2" id="KW-0238">DNA-binding</keyword>
<dbReference type="AlphaFoldDB" id="A0A239VLI0"/>
<evidence type="ECO:0000259" key="4">
    <source>
        <dbReference type="PROSITE" id="PS50949"/>
    </source>
</evidence>
<dbReference type="InterPro" id="IPR036388">
    <property type="entry name" value="WH-like_DNA-bd_sf"/>
</dbReference>
<dbReference type="InterPro" id="IPR036390">
    <property type="entry name" value="WH_DNA-bd_sf"/>
</dbReference>
<evidence type="ECO:0000256" key="1">
    <source>
        <dbReference type="ARBA" id="ARBA00023015"/>
    </source>
</evidence>
<dbReference type="GO" id="GO:0003700">
    <property type="term" value="F:DNA-binding transcription factor activity"/>
    <property type="evidence" value="ECO:0007669"/>
    <property type="project" value="InterPro"/>
</dbReference>
<dbReference type="InterPro" id="IPR011711">
    <property type="entry name" value="GntR_C"/>
</dbReference>
<dbReference type="RefSeq" id="WP_051277699.1">
    <property type="nucleotide sequence ID" value="NZ_LT906453.1"/>
</dbReference>
<keyword evidence="1" id="KW-0805">Transcription regulation</keyword>
<dbReference type="InterPro" id="IPR000524">
    <property type="entry name" value="Tscrpt_reg_HTH_GntR"/>
</dbReference>
<accession>A0A239VLI0</accession>
<proteinExistence type="predicted"/>
<dbReference type="OrthoDB" id="4084810at2"/>
<dbReference type="SUPFAM" id="SSF48008">
    <property type="entry name" value="GntR ligand-binding domain-like"/>
    <property type="match status" value="1"/>
</dbReference>
<dbReference type="STRING" id="1121387.GCA_000429885_02250"/>
<dbReference type="EMBL" id="LT906453">
    <property type="protein sequence ID" value="SNV22620.1"/>
    <property type="molecule type" value="Genomic_DNA"/>
</dbReference>
<sequence length="222" mass="25053">MPRDIAAETKTESKSERVYRVIRDGISSGKYSPGYRLVLSRLATDFNVSPVPVREAVRKLEAQGLVTHIRNVGFEVTGVDQQSYTEAMQTLAVLQAAATALSVETITSETLDAAQELNNEMRRVHESGDAARFTELNTQFHRLLCSHCPNARILNLIEREVDNLSQIRRSTFAFVPGRVASSIEEHDEIIRALREETAALDVELMLRHHTLRTLNSFLERHQ</sequence>
<keyword evidence="6" id="KW-1185">Reference proteome</keyword>
<reference evidence="5 6" key="1">
    <citation type="submission" date="2017-06" db="EMBL/GenBank/DDBJ databases">
        <authorList>
            <consortium name="Pathogen Informatics"/>
        </authorList>
    </citation>
    <scope>NUCLEOTIDE SEQUENCE [LARGE SCALE GENOMIC DNA]</scope>
    <source>
        <strain evidence="5 6">NCTC13039</strain>
    </source>
</reference>
<dbReference type="SUPFAM" id="SSF46785">
    <property type="entry name" value="Winged helix' DNA-binding domain"/>
    <property type="match status" value="1"/>
</dbReference>
<dbReference type="KEGG" id="dco:SAMEA4475696_1584"/>
<dbReference type="Pfam" id="PF00392">
    <property type="entry name" value="GntR"/>
    <property type="match status" value="1"/>
</dbReference>
<dbReference type="InterPro" id="IPR008920">
    <property type="entry name" value="TF_FadR/GntR_C"/>
</dbReference>
<gene>
    <name evidence="5" type="primary">mcbR</name>
    <name evidence="5" type="ORF">SAMEA4475696_01584</name>
</gene>
<dbReference type="PROSITE" id="PS50949">
    <property type="entry name" value="HTH_GNTR"/>
    <property type="match status" value="1"/>
</dbReference>
<name>A0A239VLI0_9MICO</name>
<dbReference type="GO" id="GO:0003677">
    <property type="term" value="F:DNA binding"/>
    <property type="evidence" value="ECO:0007669"/>
    <property type="project" value="UniProtKB-KW"/>
</dbReference>
<evidence type="ECO:0000313" key="6">
    <source>
        <dbReference type="Proteomes" id="UP000242637"/>
    </source>
</evidence>
<dbReference type="Proteomes" id="UP000242637">
    <property type="component" value="Chromosome 1"/>
</dbReference>
<evidence type="ECO:0000256" key="3">
    <source>
        <dbReference type="ARBA" id="ARBA00023163"/>
    </source>
</evidence>
<dbReference type="PANTHER" id="PTHR43537:SF5">
    <property type="entry name" value="UXU OPERON TRANSCRIPTIONAL REGULATOR"/>
    <property type="match status" value="1"/>
</dbReference>
<evidence type="ECO:0000256" key="2">
    <source>
        <dbReference type="ARBA" id="ARBA00023125"/>
    </source>
</evidence>
<evidence type="ECO:0000313" key="5">
    <source>
        <dbReference type="EMBL" id="SNV22620.1"/>
    </source>
</evidence>
<dbReference type="PANTHER" id="PTHR43537">
    <property type="entry name" value="TRANSCRIPTIONAL REGULATOR, GNTR FAMILY"/>
    <property type="match status" value="1"/>
</dbReference>
<feature type="domain" description="HTH gntR-type" evidence="4">
    <location>
        <begin position="12"/>
        <end position="79"/>
    </location>
</feature>
<protein>
    <submittedName>
        <fullName evidence="5">HTH-type transcriptional regulator mcbR</fullName>
    </submittedName>
</protein>
<dbReference type="Gene3D" id="1.10.10.10">
    <property type="entry name" value="Winged helix-like DNA-binding domain superfamily/Winged helix DNA-binding domain"/>
    <property type="match status" value="1"/>
</dbReference>
<dbReference type="Gene3D" id="1.20.120.530">
    <property type="entry name" value="GntR ligand-binding domain-like"/>
    <property type="match status" value="1"/>
</dbReference>
<keyword evidence="3" id="KW-0804">Transcription</keyword>
<organism evidence="5 6">
    <name type="scientific">Dermatophilus congolensis</name>
    <dbReference type="NCBI Taxonomy" id="1863"/>
    <lineage>
        <taxon>Bacteria</taxon>
        <taxon>Bacillati</taxon>
        <taxon>Actinomycetota</taxon>
        <taxon>Actinomycetes</taxon>
        <taxon>Micrococcales</taxon>
        <taxon>Dermatophilaceae</taxon>
        <taxon>Dermatophilus</taxon>
    </lineage>
</organism>
<dbReference type="GeneID" id="63459788"/>
<dbReference type="SMART" id="SM00895">
    <property type="entry name" value="FCD"/>
    <property type="match status" value="1"/>
</dbReference>
<dbReference type="Pfam" id="PF07729">
    <property type="entry name" value="FCD"/>
    <property type="match status" value="1"/>
</dbReference>
<dbReference type="CDD" id="cd07377">
    <property type="entry name" value="WHTH_GntR"/>
    <property type="match status" value="1"/>
</dbReference>
<dbReference type="SMART" id="SM00345">
    <property type="entry name" value="HTH_GNTR"/>
    <property type="match status" value="1"/>
</dbReference>